<dbReference type="PANTHER" id="PTHR47331">
    <property type="entry name" value="PHD-TYPE DOMAIN-CONTAINING PROTEIN"/>
    <property type="match status" value="1"/>
</dbReference>
<accession>A0A9C5ZKR5</accession>
<keyword evidence="1" id="KW-1185">Reference proteome</keyword>
<dbReference type="PANTHER" id="PTHR47331:SF5">
    <property type="entry name" value="RIBONUCLEASE H"/>
    <property type="match status" value="1"/>
</dbReference>
<dbReference type="SUPFAM" id="SSF56672">
    <property type="entry name" value="DNA/RNA polymerases"/>
    <property type="match status" value="1"/>
</dbReference>
<dbReference type="Proteomes" id="UP000092443">
    <property type="component" value="Unplaced"/>
</dbReference>
<name>A0A9C5ZKR5_9MUSC</name>
<dbReference type="AlphaFoldDB" id="A0A9C5ZKR5"/>
<organism evidence="1 2">
    <name type="scientific">Glossina fuscipes</name>
    <dbReference type="NCBI Taxonomy" id="7396"/>
    <lineage>
        <taxon>Eukaryota</taxon>
        <taxon>Metazoa</taxon>
        <taxon>Ecdysozoa</taxon>
        <taxon>Arthropoda</taxon>
        <taxon>Hexapoda</taxon>
        <taxon>Insecta</taxon>
        <taxon>Pterygota</taxon>
        <taxon>Neoptera</taxon>
        <taxon>Endopterygota</taxon>
        <taxon>Diptera</taxon>
        <taxon>Brachycera</taxon>
        <taxon>Muscomorpha</taxon>
        <taxon>Hippoboscoidea</taxon>
        <taxon>Glossinidae</taxon>
        <taxon>Glossina</taxon>
    </lineage>
</organism>
<dbReference type="InterPro" id="IPR043502">
    <property type="entry name" value="DNA/RNA_pol_sf"/>
</dbReference>
<evidence type="ECO:0000313" key="1">
    <source>
        <dbReference type="Proteomes" id="UP000092443"/>
    </source>
</evidence>
<reference evidence="2" key="1">
    <citation type="submission" date="2025-08" db="UniProtKB">
        <authorList>
            <consortium name="RefSeq"/>
        </authorList>
    </citation>
    <scope>IDENTIFICATION</scope>
    <source>
        <tissue evidence="2">Whole body pupa</tissue>
    </source>
</reference>
<sequence length="336" mass="38900">MTSIQELINLQTTTGETIQRVVRNDLADRKGRASYYHERHRMLSDLWNAFETTAISKVDTEAANHEALNDVIERLWRMDDDGLCDKSLSQDEQQCEAHLIQNVQTNNDNRFMVKLPFREDSSALGESKEMAHRRFIALERRLLKDSSTRTQYIKFMEEYEQMGHMTETNINSVLTPNYFIPHHCVLKPDSTTTKLRPVFDASAKTSTGYSLNDLMYTGPTVQSELFSILVRFRLPRFVFTTDIEKMYRQIMVHPDDRRYQIILWRTDPSVPIKYYQLNTVTYGTRAAPYLATRCLQKVAHENEISFPLGAQILKDNFYVDDGLAGSNSLTTAIESQ</sequence>
<dbReference type="GO" id="GO:0071897">
    <property type="term" value="P:DNA biosynthetic process"/>
    <property type="evidence" value="ECO:0007669"/>
    <property type="project" value="UniProtKB-ARBA"/>
</dbReference>
<dbReference type="RefSeq" id="XP_037898154.1">
    <property type="nucleotide sequence ID" value="XM_038042226.1"/>
</dbReference>
<proteinExistence type="predicted"/>
<evidence type="ECO:0000313" key="2">
    <source>
        <dbReference type="RefSeq" id="XP_037898154.1"/>
    </source>
</evidence>
<dbReference type="GeneID" id="119642917"/>
<gene>
    <name evidence="2" type="primary">LOC119642917</name>
</gene>
<protein>
    <submittedName>
        <fullName evidence="2">Uncharacterized protein LOC119642917</fullName>
    </submittedName>
</protein>
<dbReference type="KEGG" id="gfs:119642917"/>